<dbReference type="PANTHER" id="PTHR33452:SF1">
    <property type="entry name" value="INNER MEMBRANE PROTEIN YPHA-RELATED"/>
    <property type="match status" value="1"/>
</dbReference>
<dbReference type="InterPro" id="IPR032808">
    <property type="entry name" value="DoxX"/>
</dbReference>
<evidence type="ECO:0000313" key="9">
    <source>
        <dbReference type="Proteomes" id="UP000263993"/>
    </source>
</evidence>
<feature type="transmembrane region" description="Helical" evidence="7">
    <location>
        <begin position="122"/>
        <end position="139"/>
    </location>
</feature>
<keyword evidence="6 7" id="KW-0472">Membrane</keyword>
<evidence type="ECO:0000256" key="2">
    <source>
        <dbReference type="ARBA" id="ARBA00006679"/>
    </source>
</evidence>
<evidence type="ECO:0000256" key="3">
    <source>
        <dbReference type="ARBA" id="ARBA00022475"/>
    </source>
</evidence>
<evidence type="ECO:0000256" key="5">
    <source>
        <dbReference type="ARBA" id="ARBA00022989"/>
    </source>
</evidence>
<evidence type="ECO:0000313" key="8">
    <source>
        <dbReference type="EMBL" id="RDV01827.1"/>
    </source>
</evidence>
<keyword evidence="3" id="KW-1003">Cell membrane</keyword>
<evidence type="ECO:0000256" key="1">
    <source>
        <dbReference type="ARBA" id="ARBA00004651"/>
    </source>
</evidence>
<comment type="caution">
    <text evidence="8">The sequence shown here is derived from an EMBL/GenBank/DDBJ whole genome shotgun (WGS) entry which is preliminary data.</text>
</comment>
<name>A0A371B2U3_9BRAD</name>
<proteinExistence type="inferred from homology"/>
<protein>
    <submittedName>
        <fullName evidence="8">DoxX family protein</fullName>
    </submittedName>
</protein>
<dbReference type="OrthoDB" id="5398343at2"/>
<feature type="transmembrane region" description="Helical" evidence="7">
    <location>
        <begin position="25"/>
        <end position="43"/>
    </location>
</feature>
<comment type="similarity">
    <text evidence="2">Belongs to the DoxX family.</text>
</comment>
<dbReference type="EMBL" id="QRGO01000002">
    <property type="protein sequence ID" value="RDV01827.1"/>
    <property type="molecule type" value="Genomic_DNA"/>
</dbReference>
<organism evidence="8 9">
    <name type="scientific">Undibacter mobilis</name>
    <dbReference type="NCBI Taxonomy" id="2292256"/>
    <lineage>
        <taxon>Bacteria</taxon>
        <taxon>Pseudomonadati</taxon>
        <taxon>Pseudomonadota</taxon>
        <taxon>Alphaproteobacteria</taxon>
        <taxon>Hyphomicrobiales</taxon>
        <taxon>Nitrobacteraceae</taxon>
        <taxon>Undibacter</taxon>
    </lineage>
</organism>
<evidence type="ECO:0000256" key="7">
    <source>
        <dbReference type="SAM" id="Phobius"/>
    </source>
</evidence>
<keyword evidence="5 7" id="KW-1133">Transmembrane helix</keyword>
<dbReference type="InterPro" id="IPR051907">
    <property type="entry name" value="DoxX-like_oxidoreductase"/>
</dbReference>
<keyword evidence="9" id="KW-1185">Reference proteome</keyword>
<dbReference type="RefSeq" id="WP_115517950.1">
    <property type="nucleotide sequence ID" value="NZ_QRGO01000002.1"/>
</dbReference>
<dbReference type="Proteomes" id="UP000263993">
    <property type="component" value="Unassembled WGS sequence"/>
</dbReference>
<comment type="subcellular location">
    <subcellularLocation>
        <location evidence="1">Cell membrane</location>
        <topology evidence="1">Multi-pass membrane protein</topology>
    </subcellularLocation>
</comment>
<evidence type="ECO:0000256" key="6">
    <source>
        <dbReference type="ARBA" id="ARBA00023136"/>
    </source>
</evidence>
<feature type="transmembrane region" description="Helical" evidence="7">
    <location>
        <begin position="91"/>
        <end position="110"/>
    </location>
</feature>
<dbReference type="Pfam" id="PF07681">
    <property type="entry name" value="DoxX"/>
    <property type="match status" value="1"/>
</dbReference>
<dbReference type="GO" id="GO:0005886">
    <property type="term" value="C:plasma membrane"/>
    <property type="evidence" value="ECO:0007669"/>
    <property type="project" value="UniProtKB-SubCell"/>
</dbReference>
<dbReference type="AlphaFoldDB" id="A0A371B2U3"/>
<sequence>MLTRNNETRLLIPGLSGFYAAMEPIAYTLVRVVLGLVLFMHGWQKVNTFGLDKVSTAFATNYGLPGASAYLVAFVELIGGAAILIGLFTRFFASASAILLLVAMFAAHWAKGFYAGQGGYEFALTLGIVAFFIAIRGGGRYSVDAKIGKEL</sequence>
<reference evidence="9" key="1">
    <citation type="submission" date="2018-08" db="EMBL/GenBank/DDBJ databases">
        <authorList>
            <person name="Kim S.-J."/>
            <person name="Jung G.-Y."/>
        </authorList>
    </citation>
    <scope>NUCLEOTIDE SEQUENCE [LARGE SCALE GENOMIC DNA]</scope>
    <source>
        <strain evidence="9">GY_H</strain>
    </source>
</reference>
<feature type="transmembrane region" description="Helical" evidence="7">
    <location>
        <begin position="63"/>
        <end position="84"/>
    </location>
</feature>
<dbReference type="PANTHER" id="PTHR33452">
    <property type="entry name" value="OXIDOREDUCTASE CATD-RELATED"/>
    <property type="match status" value="1"/>
</dbReference>
<gene>
    <name evidence="8" type="ORF">DXH78_14445</name>
</gene>
<accession>A0A371B2U3</accession>
<keyword evidence="4 7" id="KW-0812">Transmembrane</keyword>
<evidence type="ECO:0000256" key="4">
    <source>
        <dbReference type="ARBA" id="ARBA00022692"/>
    </source>
</evidence>